<evidence type="ECO:0000313" key="21">
    <source>
        <dbReference type="EMBL" id="PCI80779.1"/>
    </source>
</evidence>
<dbReference type="InterPro" id="IPR036097">
    <property type="entry name" value="HisK_dim/P_sf"/>
</dbReference>
<dbReference type="InterPro" id="IPR003660">
    <property type="entry name" value="HAMP_dom"/>
</dbReference>
<dbReference type="Pfam" id="PF08447">
    <property type="entry name" value="PAS_3"/>
    <property type="match status" value="1"/>
</dbReference>
<evidence type="ECO:0000256" key="1">
    <source>
        <dbReference type="ARBA" id="ARBA00000085"/>
    </source>
</evidence>
<keyword evidence="6" id="KW-0547">Nucleotide-binding</keyword>
<feature type="transmembrane region" description="Helical" evidence="15">
    <location>
        <begin position="16"/>
        <end position="36"/>
    </location>
</feature>
<sequence length="1404" mass="154747">MSTMIDVSPRSNSNRFVFIGALFPAILGIVVLGGWHTQTEFLIQVLPSFVPMQYNTALGFLLAGIGFLALNVGRSSIAKVCAGLVGIIGGLTLIEYLSGVDLGIDQLFMEHYITTQTSNPGRMAPNTALCFTLVSIGMLAVNLRRGNWFFVFVLSALVLVLGIVALMGYSIGLSEAYGWASLTRMAVHTAVGFIVIGFTACLMCFQRGTIFSESIGVKAGVSLTGFTLVFLVWAAFSHLLNLRVLESSQEFSNEVFPATTLSAGIIDDIADINADVMAYVLGEYQQRAQLEQDYSEIVISLDELLRVAPERATQINEITDEVESYVSESRSRVFAIYNPETEQSARDSVEHLKGSEFDQLDTLLNAAKDVDESSSNLELDNLYLELLDESADMANNLTEYMAGYRGARENFITNAAEFASYLDDLHSILGDVSLLENTESIDLLFGGIQSQAEVVFEDYDSSSKERAIANVMELERDYYANLENLLESFSAGIRLEATNSLEELAGISGRNDTFLTVISSLLTFTAMLFIYLGIKIFVKPIQDMQGVMSDLAEGNHRVTVANSERHDEIGKMAKTVEVFKQNAIARAAAEEQLKDSEKRLKFALKGGNLGTWDVDLAAGKSIVDERWASMLGYEVDEIGSDLSVLTKVIVEQDRKRVLKSFNHYANLERSEFDETYGVTTKQGSIKWIHSMGTVVEQDQSGKPTRIIGIVADVTAQKIAEDELLLAKERAEELRDEAEAATKAKASFLATMSHEIRTPMNGIIGMIDLLRQSELESEQKSMLQTVCDSSQSLLTIINDILDFSKIEAGKLELEEIPFSLRELSESVAETLKPLTDAKDLKLILYIDPDIPQLILGDPVRIRQILTNLGSNAVKFTQSGDVEISISLLERSEKSFNILLEVLDKGVGISEEAQAKLFQSFNQAESSTTRKFGGTGLGLAICQRLTELMGGTISVNSQLGKGSTFSVRLNFGESEKVEEEKNREALRGLRVLLLGNHEREKFVCSRYLEHWGVIVDSPDSGEIIDLESDLPLALDGAYDLVIIGAGWNEDELKKIRRSIENSTQKGLKLVILFQGRRGKPRINDEIAVNLDTSPLKRIAFLNAVSIATGRASPEVHFEKQVEDFSAAANPLSVQEAVDCNCLILVAEDNLTNQDVIGRQLTMLGYTCEMAENGQLALDAWKSGRYSVLLTDCHMPVMDGYQLTGEVRTLEQETTSVRAPIVAITANALHGEAEKCIKAGMDDYLSKPIDMKALRNILRRWMPNFIPASKNLLSDQKSNSINDAREAENKMTVQENSGSSPIDENVLKSVFGDDEDTFKEILNDFLEPSSLTIQEIQAGYSSKSVNEIQIASHKLKSAALSVGAMELGELCRDLEEATKKQDWDTINSRVPKLDNIIAAVRQYILSL</sequence>
<feature type="domain" description="HPt" evidence="20">
    <location>
        <begin position="1311"/>
        <end position="1404"/>
    </location>
</feature>
<dbReference type="SUPFAM" id="SSF55785">
    <property type="entry name" value="PYP-like sensor domain (PAS domain)"/>
    <property type="match status" value="1"/>
</dbReference>
<dbReference type="Gene3D" id="1.10.8.500">
    <property type="entry name" value="HAMP domain in histidine kinase"/>
    <property type="match status" value="1"/>
</dbReference>
<reference evidence="22" key="1">
    <citation type="submission" date="2017-08" db="EMBL/GenBank/DDBJ databases">
        <title>A dynamic microbial community with high functional redundancy inhabits the cold, oxic subseafloor aquifer.</title>
        <authorList>
            <person name="Tully B.J."/>
            <person name="Wheat C.G."/>
            <person name="Glazer B.T."/>
            <person name="Huber J.A."/>
        </authorList>
    </citation>
    <scope>NUCLEOTIDE SEQUENCE [LARGE SCALE GENOMIC DNA]</scope>
</reference>
<keyword evidence="15" id="KW-0472">Membrane</keyword>
<dbReference type="SMART" id="SM00388">
    <property type="entry name" value="HisKA"/>
    <property type="match status" value="1"/>
</dbReference>
<keyword evidence="5" id="KW-0808">Transferase</keyword>
<dbReference type="PRINTS" id="PR00344">
    <property type="entry name" value="BCTRLSENSOR"/>
</dbReference>
<dbReference type="SUPFAM" id="SSF52172">
    <property type="entry name" value="CheY-like"/>
    <property type="match status" value="1"/>
</dbReference>
<dbReference type="EMBL" id="NVUL01000008">
    <property type="protein sequence ID" value="PCI80779.1"/>
    <property type="molecule type" value="Genomic_DNA"/>
</dbReference>
<evidence type="ECO:0000259" key="18">
    <source>
        <dbReference type="PROSITE" id="PS50113"/>
    </source>
</evidence>
<feature type="transmembrane region" description="Helical" evidence="15">
    <location>
        <begin position="124"/>
        <end position="141"/>
    </location>
</feature>
<feature type="transmembrane region" description="Helical" evidence="15">
    <location>
        <begin position="80"/>
        <end position="104"/>
    </location>
</feature>
<keyword evidence="4 13" id="KW-0597">Phosphoprotein</keyword>
<feature type="domain" description="Histidine kinase" evidence="16">
    <location>
        <begin position="750"/>
        <end position="971"/>
    </location>
</feature>
<keyword evidence="8" id="KW-0067">ATP-binding</keyword>
<dbReference type="Gene3D" id="1.10.287.130">
    <property type="match status" value="1"/>
</dbReference>
<evidence type="ECO:0000256" key="6">
    <source>
        <dbReference type="ARBA" id="ARBA00022741"/>
    </source>
</evidence>
<accession>A0A2A4XF61</accession>
<dbReference type="EC" id="2.7.13.3" evidence="3"/>
<dbReference type="Gene3D" id="3.30.450.20">
    <property type="entry name" value="PAS domain"/>
    <property type="match status" value="1"/>
</dbReference>
<feature type="modified residue" description="Phosphohistidine" evidence="12">
    <location>
        <position position="1350"/>
    </location>
</feature>
<dbReference type="InterPro" id="IPR004358">
    <property type="entry name" value="Sig_transdc_His_kin-like_C"/>
</dbReference>
<evidence type="ECO:0000313" key="22">
    <source>
        <dbReference type="Proteomes" id="UP000218767"/>
    </source>
</evidence>
<dbReference type="SUPFAM" id="SSF55874">
    <property type="entry name" value="ATPase domain of HSP90 chaperone/DNA topoisomerase II/histidine kinase"/>
    <property type="match status" value="1"/>
</dbReference>
<organism evidence="21 22">
    <name type="scientific">SAR86 cluster bacterium</name>
    <dbReference type="NCBI Taxonomy" id="2030880"/>
    <lineage>
        <taxon>Bacteria</taxon>
        <taxon>Pseudomonadati</taxon>
        <taxon>Pseudomonadota</taxon>
        <taxon>Gammaproteobacteria</taxon>
        <taxon>SAR86 cluster</taxon>
    </lineage>
</organism>
<comment type="subcellular location">
    <subcellularLocation>
        <location evidence="2">Membrane</location>
    </subcellularLocation>
</comment>
<dbReference type="PROSITE" id="PS50113">
    <property type="entry name" value="PAC"/>
    <property type="match status" value="1"/>
</dbReference>
<dbReference type="Proteomes" id="UP000218767">
    <property type="component" value="Unassembled WGS sequence"/>
</dbReference>
<evidence type="ECO:0000256" key="10">
    <source>
        <dbReference type="ARBA" id="ARBA00064003"/>
    </source>
</evidence>
<dbReference type="Pfam" id="PF00072">
    <property type="entry name" value="Response_reg"/>
    <property type="match status" value="1"/>
</dbReference>
<feature type="coiled-coil region" evidence="14">
    <location>
        <begin position="716"/>
        <end position="750"/>
    </location>
</feature>
<dbReference type="CDD" id="cd16922">
    <property type="entry name" value="HATPase_EvgS-ArcB-TorS-like"/>
    <property type="match status" value="1"/>
</dbReference>
<keyword evidence="15" id="KW-1133">Transmembrane helix</keyword>
<dbReference type="GO" id="GO:0000155">
    <property type="term" value="F:phosphorelay sensor kinase activity"/>
    <property type="evidence" value="ECO:0007669"/>
    <property type="project" value="InterPro"/>
</dbReference>
<dbReference type="SMART" id="SM00086">
    <property type="entry name" value="PAC"/>
    <property type="match status" value="1"/>
</dbReference>
<feature type="transmembrane region" description="Helical" evidence="15">
    <location>
        <begin position="148"/>
        <end position="173"/>
    </location>
</feature>
<feature type="modified residue" description="4-aspartylphosphate" evidence="13">
    <location>
        <position position="1189"/>
    </location>
</feature>
<dbReference type="PROSITE" id="PS50110">
    <property type="entry name" value="RESPONSE_REGULATORY"/>
    <property type="match status" value="1"/>
</dbReference>
<dbReference type="PROSITE" id="PS50885">
    <property type="entry name" value="HAMP"/>
    <property type="match status" value="1"/>
</dbReference>
<dbReference type="SMART" id="SM00304">
    <property type="entry name" value="HAMP"/>
    <property type="match status" value="1"/>
</dbReference>
<dbReference type="InterPro" id="IPR001789">
    <property type="entry name" value="Sig_transdc_resp-reg_receiver"/>
</dbReference>
<dbReference type="PROSITE" id="PS50109">
    <property type="entry name" value="HIS_KIN"/>
    <property type="match status" value="1"/>
</dbReference>
<evidence type="ECO:0000256" key="7">
    <source>
        <dbReference type="ARBA" id="ARBA00022777"/>
    </source>
</evidence>
<dbReference type="InterPro" id="IPR003594">
    <property type="entry name" value="HATPase_dom"/>
</dbReference>
<protein>
    <recommendedName>
        <fullName evidence="11">Sensory/regulatory protein RpfC</fullName>
        <ecNumber evidence="3">2.7.13.3</ecNumber>
    </recommendedName>
</protein>
<dbReference type="GO" id="GO:0005886">
    <property type="term" value="C:plasma membrane"/>
    <property type="evidence" value="ECO:0007669"/>
    <property type="project" value="UniProtKB-SubCell"/>
</dbReference>
<evidence type="ECO:0000256" key="11">
    <source>
        <dbReference type="ARBA" id="ARBA00068150"/>
    </source>
</evidence>
<dbReference type="InterPro" id="IPR036641">
    <property type="entry name" value="HPT_dom_sf"/>
</dbReference>
<dbReference type="NCBIfam" id="TIGR00229">
    <property type="entry name" value="sensory_box"/>
    <property type="match status" value="1"/>
</dbReference>
<dbReference type="Pfam" id="PF00512">
    <property type="entry name" value="HisKA"/>
    <property type="match status" value="1"/>
</dbReference>
<comment type="subunit">
    <text evidence="10">At low DSF concentrations, interacts with RpfF.</text>
</comment>
<dbReference type="InterPro" id="IPR011006">
    <property type="entry name" value="CheY-like_superfamily"/>
</dbReference>
<dbReference type="PANTHER" id="PTHR45339:SF5">
    <property type="entry name" value="HISTIDINE KINASE"/>
    <property type="match status" value="1"/>
</dbReference>
<dbReference type="Pfam" id="PF02518">
    <property type="entry name" value="HATPase_c"/>
    <property type="match status" value="1"/>
</dbReference>
<dbReference type="PROSITE" id="PS50894">
    <property type="entry name" value="HPT"/>
    <property type="match status" value="1"/>
</dbReference>
<evidence type="ECO:0000256" key="3">
    <source>
        <dbReference type="ARBA" id="ARBA00012438"/>
    </source>
</evidence>
<dbReference type="InterPro" id="IPR000014">
    <property type="entry name" value="PAS"/>
</dbReference>
<dbReference type="SMART" id="SM00448">
    <property type="entry name" value="REC"/>
    <property type="match status" value="1"/>
</dbReference>
<evidence type="ECO:0000256" key="5">
    <source>
        <dbReference type="ARBA" id="ARBA00022679"/>
    </source>
</evidence>
<dbReference type="InterPro" id="IPR008207">
    <property type="entry name" value="Sig_transdc_His_kin_Hpt_dom"/>
</dbReference>
<keyword evidence="14" id="KW-0175">Coiled coil</keyword>
<evidence type="ECO:0000256" key="9">
    <source>
        <dbReference type="ARBA" id="ARBA00023012"/>
    </source>
</evidence>
<name>A0A2A4XF61_9GAMM</name>
<dbReference type="GO" id="GO:0005524">
    <property type="term" value="F:ATP binding"/>
    <property type="evidence" value="ECO:0007669"/>
    <property type="project" value="UniProtKB-KW"/>
</dbReference>
<keyword evidence="15" id="KW-0812">Transmembrane</keyword>
<comment type="caution">
    <text evidence="21">The sequence shown here is derived from an EMBL/GenBank/DDBJ whole genome shotgun (WGS) entry which is preliminary data.</text>
</comment>
<proteinExistence type="predicted"/>
<feature type="domain" description="HAMP" evidence="19">
    <location>
        <begin position="535"/>
        <end position="588"/>
    </location>
</feature>
<dbReference type="FunFam" id="3.30.565.10:FF:000010">
    <property type="entry name" value="Sensor histidine kinase RcsC"/>
    <property type="match status" value="1"/>
</dbReference>
<dbReference type="SUPFAM" id="SSF47384">
    <property type="entry name" value="Homodimeric domain of signal transducing histidine kinase"/>
    <property type="match status" value="1"/>
</dbReference>
<feature type="domain" description="PAC" evidence="18">
    <location>
        <begin position="672"/>
        <end position="725"/>
    </location>
</feature>
<feature type="domain" description="Response regulatory" evidence="17">
    <location>
        <begin position="1140"/>
        <end position="1259"/>
    </location>
</feature>
<feature type="transmembrane region" description="Helical" evidence="15">
    <location>
        <begin position="56"/>
        <end position="73"/>
    </location>
</feature>
<dbReference type="InterPro" id="IPR005467">
    <property type="entry name" value="His_kinase_dom"/>
</dbReference>
<dbReference type="SMART" id="SM00387">
    <property type="entry name" value="HATPase_c"/>
    <property type="match status" value="1"/>
</dbReference>
<evidence type="ECO:0000259" key="19">
    <source>
        <dbReference type="PROSITE" id="PS50885"/>
    </source>
</evidence>
<evidence type="ECO:0000256" key="12">
    <source>
        <dbReference type="PROSITE-ProRule" id="PRU00110"/>
    </source>
</evidence>
<dbReference type="Gene3D" id="1.20.120.160">
    <property type="entry name" value="HPT domain"/>
    <property type="match status" value="1"/>
</dbReference>
<dbReference type="InterPro" id="IPR013655">
    <property type="entry name" value="PAS_fold_3"/>
</dbReference>
<dbReference type="Pfam" id="PF00672">
    <property type="entry name" value="HAMP"/>
    <property type="match status" value="1"/>
</dbReference>
<gene>
    <name evidence="21" type="ORF">COB20_02680</name>
</gene>
<comment type="catalytic activity">
    <reaction evidence="1">
        <text>ATP + protein L-histidine = ADP + protein N-phospho-L-histidine.</text>
        <dbReference type="EC" id="2.7.13.3"/>
    </reaction>
</comment>
<dbReference type="InterPro" id="IPR036890">
    <property type="entry name" value="HATPase_C_sf"/>
</dbReference>
<dbReference type="InterPro" id="IPR000700">
    <property type="entry name" value="PAS-assoc_C"/>
</dbReference>
<evidence type="ECO:0000259" key="17">
    <source>
        <dbReference type="PROSITE" id="PS50110"/>
    </source>
</evidence>
<dbReference type="CDD" id="cd00082">
    <property type="entry name" value="HisKA"/>
    <property type="match status" value="1"/>
</dbReference>
<dbReference type="FunFam" id="1.10.287.130:FF:000002">
    <property type="entry name" value="Two-component osmosensing histidine kinase"/>
    <property type="match status" value="1"/>
</dbReference>
<dbReference type="Pfam" id="PF01627">
    <property type="entry name" value="Hpt"/>
    <property type="match status" value="1"/>
</dbReference>
<dbReference type="SUPFAM" id="SSF47226">
    <property type="entry name" value="Histidine-containing phosphotransfer domain, HPT domain"/>
    <property type="match status" value="1"/>
</dbReference>
<dbReference type="InterPro" id="IPR035965">
    <property type="entry name" value="PAS-like_dom_sf"/>
</dbReference>
<evidence type="ECO:0000256" key="13">
    <source>
        <dbReference type="PROSITE-ProRule" id="PRU00169"/>
    </source>
</evidence>
<evidence type="ECO:0000259" key="16">
    <source>
        <dbReference type="PROSITE" id="PS50109"/>
    </source>
</evidence>
<dbReference type="InterPro" id="IPR001610">
    <property type="entry name" value="PAC"/>
</dbReference>
<evidence type="ECO:0000256" key="8">
    <source>
        <dbReference type="ARBA" id="ARBA00022840"/>
    </source>
</evidence>
<evidence type="ECO:0000256" key="14">
    <source>
        <dbReference type="SAM" id="Coils"/>
    </source>
</evidence>
<evidence type="ECO:0000256" key="2">
    <source>
        <dbReference type="ARBA" id="ARBA00004370"/>
    </source>
</evidence>
<evidence type="ECO:0000256" key="4">
    <source>
        <dbReference type="ARBA" id="ARBA00022553"/>
    </source>
</evidence>
<dbReference type="Gene3D" id="3.30.565.10">
    <property type="entry name" value="Histidine kinase-like ATPase, C-terminal domain"/>
    <property type="match status" value="1"/>
</dbReference>
<dbReference type="CDD" id="cd06225">
    <property type="entry name" value="HAMP"/>
    <property type="match status" value="1"/>
</dbReference>
<evidence type="ECO:0000259" key="20">
    <source>
        <dbReference type="PROSITE" id="PS50894"/>
    </source>
</evidence>
<dbReference type="PANTHER" id="PTHR45339">
    <property type="entry name" value="HYBRID SIGNAL TRANSDUCTION HISTIDINE KINASE J"/>
    <property type="match status" value="1"/>
</dbReference>
<evidence type="ECO:0000256" key="15">
    <source>
        <dbReference type="SAM" id="Phobius"/>
    </source>
</evidence>
<keyword evidence="9" id="KW-0902">Two-component regulatory system</keyword>
<dbReference type="Gene3D" id="3.40.50.2300">
    <property type="match status" value="1"/>
</dbReference>
<keyword evidence="7" id="KW-0418">Kinase</keyword>
<feature type="transmembrane region" description="Helical" evidence="15">
    <location>
        <begin position="185"/>
        <end position="205"/>
    </location>
</feature>
<dbReference type="InterPro" id="IPR003661">
    <property type="entry name" value="HisK_dim/P_dom"/>
</dbReference>
<dbReference type="CDD" id="cd17546">
    <property type="entry name" value="REC_hyHK_CKI1_RcsC-like"/>
    <property type="match status" value="1"/>
</dbReference>
<dbReference type="SUPFAM" id="SSF158472">
    <property type="entry name" value="HAMP domain-like"/>
    <property type="match status" value="1"/>
</dbReference>
<feature type="transmembrane region" description="Helical" evidence="15">
    <location>
        <begin position="217"/>
        <end position="236"/>
    </location>
</feature>